<dbReference type="SUPFAM" id="SSF53223">
    <property type="entry name" value="Aminoacid dehydrogenase-like, N-terminal domain"/>
    <property type="match status" value="1"/>
</dbReference>
<dbReference type="PRINTS" id="PR00085">
    <property type="entry name" value="THFDHDRGNASE"/>
</dbReference>
<evidence type="ECO:0000256" key="5">
    <source>
        <dbReference type="ARBA" id="ARBA00022755"/>
    </source>
</evidence>
<dbReference type="PANTHER" id="PTHR48099:SF5">
    <property type="entry name" value="C-1-TETRAHYDROFOLATE SYNTHASE, CYTOPLASMIC"/>
    <property type="match status" value="1"/>
</dbReference>
<evidence type="ECO:0000256" key="12">
    <source>
        <dbReference type="HAMAP-Rule" id="MF_01576"/>
    </source>
</evidence>
<dbReference type="InterPro" id="IPR020630">
    <property type="entry name" value="THF_DH/CycHdrlase_cat_dom"/>
</dbReference>
<keyword evidence="11 12" id="KW-0511">Multifunctional enzyme</keyword>
<dbReference type="Pfam" id="PF00763">
    <property type="entry name" value="THF_DHG_CYH"/>
    <property type="match status" value="1"/>
</dbReference>
<comment type="similarity">
    <text evidence="12">Belongs to the tetrahydrofolate dehydrogenase/cyclohydrolase family.</text>
</comment>
<dbReference type="NCBIfam" id="NF010771">
    <property type="entry name" value="PRK14174.1"/>
    <property type="match status" value="1"/>
</dbReference>
<evidence type="ECO:0000256" key="11">
    <source>
        <dbReference type="ARBA" id="ARBA00023268"/>
    </source>
</evidence>
<evidence type="ECO:0000256" key="8">
    <source>
        <dbReference type="ARBA" id="ARBA00023002"/>
    </source>
</evidence>
<dbReference type="InterPro" id="IPR020867">
    <property type="entry name" value="THF_DH/CycHdrlase_CS"/>
</dbReference>
<keyword evidence="4 12" id="KW-0028">Amino-acid biosynthesis</keyword>
<evidence type="ECO:0000259" key="14">
    <source>
        <dbReference type="Pfam" id="PF02882"/>
    </source>
</evidence>
<dbReference type="EMBL" id="PDNZ01000001">
    <property type="protein sequence ID" value="PWW83184.1"/>
    <property type="molecule type" value="Genomic_DNA"/>
</dbReference>
<dbReference type="PROSITE" id="PS00767">
    <property type="entry name" value="THF_DHG_CYH_2"/>
    <property type="match status" value="1"/>
</dbReference>
<evidence type="ECO:0000256" key="4">
    <source>
        <dbReference type="ARBA" id="ARBA00022605"/>
    </source>
</evidence>
<dbReference type="InterPro" id="IPR036291">
    <property type="entry name" value="NAD(P)-bd_dom_sf"/>
</dbReference>
<name>A0A317T8Y9_9CHLB</name>
<keyword evidence="10 12" id="KW-0486">Methionine biosynthesis</keyword>
<dbReference type="InterPro" id="IPR046346">
    <property type="entry name" value="Aminoacid_DH-like_N_sf"/>
</dbReference>
<evidence type="ECO:0000256" key="6">
    <source>
        <dbReference type="ARBA" id="ARBA00022801"/>
    </source>
</evidence>
<gene>
    <name evidence="12" type="primary">folD</name>
    <name evidence="15" type="ORF">CR164_01085</name>
</gene>
<dbReference type="UniPathway" id="UPA00193"/>
<reference evidence="16" key="1">
    <citation type="submission" date="2017-10" db="EMBL/GenBank/DDBJ databases">
        <authorList>
            <person name="Gaisin V.A."/>
            <person name="Rysina M.S."/>
            <person name="Grouzdev D.S."/>
        </authorList>
    </citation>
    <scope>NUCLEOTIDE SEQUENCE [LARGE SCALE GENOMIC DNA]</scope>
    <source>
        <strain evidence="16">V1</strain>
    </source>
</reference>
<evidence type="ECO:0000256" key="10">
    <source>
        <dbReference type="ARBA" id="ARBA00023167"/>
    </source>
</evidence>
<accession>A0A317T8Y9</accession>
<sequence length="298" mass="32335">MTIIDGKKISSDIKHELKTSVAACKQQVNAVPGLTVIIVGEDPASQVYVRNKAKSCKEIGMNSEVIELPKEITQEQLLSRIEALNIDPEVHGILVQQPLPPHIDEYAVTMAISPSKDVDGFHPENVGQMVLGNLNKCFLSCTPYGILELLSRYNIETRGKHCVVVGRSNIVGKPMANLMLQKLEATNCTVTICHSATKNMSELTRQADILIVAIGRANFITKDMVKPGAVVIDVGMNRIEDASRKSGYRLVGDVDYNPVSENASAITPVPGGVGPMTIAMLLKNTLQSFMRANSIEAL</sequence>
<comment type="catalytic activity">
    <reaction evidence="12">
        <text>(6R)-5,10-methenyltetrahydrofolate + H2O = (6R)-10-formyltetrahydrofolate + H(+)</text>
        <dbReference type="Rhea" id="RHEA:23700"/>
        <dbReference type="ChEBI" id="CHEBI:15377"/>
        <dbReference type="ChEBI" id="CHEBI:15378"/>
        <dbReference type="ChEBI" id="CHEBI:57455"/>
        <dbReference type="ChEBI" id="CHEBI:195366"/>
        <dbReference type="EC" id="3.5.4.9"/>
    </reaction>
</comment>
<evidence type="ECO:0000256" key="3">
    <source>
        <dbReference type="ARBA" id="ARBA00022563"/>
    </source>
</evidence>
<dbReference type="NCBIfam" id="NF008058">
    <property type="entry name" value="PRK10792.1"/>
    <property type="match status" value="1"/>
</dbReference>
<keyword evidence="3 12" id="KW-0554">One-carbon metabolism</keyword>
<dbReference type="InterPro" id="IPR000672">
    <property type="entry name" value="THF_DH/CycHdrlase"/>
</dbReference>
<dbReference type="Gene3D" id="3.40.50.10860">
    <property type="entry name" value="Leucine Dehydrogenase, chain A, domain 1"/>
    <property type="match status" value="1"/>
</dbReference>
<feature type="domain" description="Tetrahydrofolate dehydrogenase/cyclohydrolase NAD(P)-binding" evidence="14">
    <location>
        <begin position="140"/>
        <end position="291"/>
    </location>
</feature>
<dbReference type="FunFam" id="3.40.50.720:FF:000189">
    <property type="entry name" value="Bifunctional protein FolD"/>
    <property type="match status" value="1"/>
</dbReference>
<feature type="domain" description="Tetrahydrofolate dehydrogenase/cyclohydrolase catalytic" evidence="13">
    <location>
        <begin position="4"/>
        <end position="119"/>
    </location>
</feature>
<organism evidence="15 16">
    <name type="scientific">Prosthecochloris marina</name>
    <dbReference type="NCBI Taxonomy" id="2017681"/>
    <lineage>
        <taxon>Bacteria</taxon>
        <taxon>Pseudomonadati</taxon>
        <taxon>Chlorobiota</taxon>
        <taxon>Chlorobiia</taxon>
        <taxon>Chlorobiales</taxon>
        <taxon>Chlorobiaceae</taxon>
        <taxon>Prosthecochloris</taxon>
    </lineage>
</organism>
<evidence type="ECO:0000259" key="13">
    <source>
        <dbReference type="Pfam" id="PF00763"/>
    </source>
</evidence>
<comment type="caution">
    <text evidence="12">Lacks conserved residue(s) required for the propagation of feature annotation.</text>
</comment>
<dbReference type="FunFam" id="3.40.50.10860:FF:000005">
    <property type="entry name" value="C-1-tetrahydrofolate synthase, cytoplasmic, putative"/>
    <property type="match status" value="1"/>
</dbReference>
<dbReference type="GO" id="GO:0005829">
    <property type="term" value="C:cytosol"/>
    <property type="evidence" value="ECO:0007669"/>
    <property type="project" value="TreeGrafter"/>
</dbReference>
<comment type="function">
    <text evidence="12">Catalyzes the oxidation of 5,10-methylenetetrahydrofolate to 5,10-methenyltetrahydrofolate and then the hydrolysis of 5,10-methenyltetrahydrofolate to 10-formyltetrahydrofolate.</text>
</comment>
<keyword evidence="5 12" id="KW-0658">Purine biosynthesis</keyword>
<feature type="binding site" evidence="12">
    <location>
        <begin position="166"/>
        <end position="168"/>
    </location>
    <ligand>
        <name>NADP(+)</name>
        <dbReference type="ChEBI" id="CHEBI:58349"/>
    </ligand>
</feature>
<dbReference type="Pfam" id="PF02882">
    <property type="entry name" value="THF_DHG_CYH_C"/>
    <property type="match status" value="1"/>
</dbReference>
<evidence type="ECO:0000313" key="16">
    <source>
        <dbReference type="Proteomes" id="UP000246278"/>
    </source>
</evidence>
<dbReference type="SUPFAM" id="SSF51735">
    <property type="entry name" value="NAD(P)-binding Rossmann-fold domains"/>
    <property type="match status" value="1"/>
</dbReference>
<dbReference type="Gene3D" id="3.40.50.720">
    <property type="entry name" value="NAD(P)-binding Rossmann-like Domain"/>
    <property type="match status" value="1"/>
</dbReference>
<dbReference type="GO" id="GO:0009086">
    <property type="term" value="P:methionine biosynthetic process"/>
    <property type="evidence" value="ECO:0007669"/>
    <property type="project" value="UniProtKB-KW"/>
</dbReference>
<keyword evidence="16" id="KW-1185">Reference proteome</keyword>
<keyword evidence="6 12" id="KW-0378">Hydrolase</keyword>
<keyword evidence="9 12" id="KW-0368">Histidine biosynthesis</keyword>
<evidence type="ECO:0000256" key="2">
    <source>
        <dbReference type="ARBA" id="ARBA00011738"/>
    </source>
</evidence>
<comment type="pathway">
    <text evidence="1 12">One-carbon metabolism; tetrahydrofolate interconversion.</text>
</comment>
<protein>
    <recommendedName>
        <fullName evidence="12">Bifunctional protein FolD</fullName>
    </recommendedName>
    <domain>
        <recommendedName>
            <fullName evidence="12">Methylenetetrahydrofolate dehydrogenase</fullName>
            <ecNumber evidence="12">1.5.1.5</ecNumber>
        </recommendedName>
    </domain>
    <domain>
        <recommendedName>
            <fullName evidence="12">Methenyltetrahydrofolate cyclohydrolase</fullName>
            <ecNumber evidence="12">3.5.4.9</ecNumber>
        </recommendedName>
    </domain>
</protein>
<dbReference type="NCBIfam" id="NF010783">
    <property type="entry name" value="PRK14186.1"/>
    <property type="match status" value="1"/>
</dbReference>
<dbReference type="GO" id="GO:0004488">
    <property type="term" value="F:methylenetetrahydrofolate dehydrogenase (NADP+) activity"/>
    <property type="evidence" value="ECO:0007669"/>
    <property type="project" value="UniProtKB-UniRule"/>
</dbReference>
<dbReference type="AlphaFoldDB" id="A0A317T8Y9"/>
<dbReference type="RefSeq" id="WP_110022066.1">
    <property type="nucleotide sequence ID" value="NZ_PDNZ01000001.1"/>
</dbReference>
<dbReference type="GO" id="GO:0000105">
    <property type="term" value="P:L-histidine biosynthetic process"/>
    <property type="evidence" value="ECO:0007669"/>
    <property type="project" value="UniProtKB-KW"/>
</dbReference>
<dbReference type="GO" id="GO:0006164">
    <property type="term" value="P:purine nucleotide biosynthetic process"/>
    <property type="evidence" value="ECO:0007669"/>
    <property type="project" value="UniProtKB-KW"/>
</dbReference>
<dbReference type="Proteomes" id="UP000246278">
    <property type="component" value="Unassembled WGS sequence"/>
</dbReference>
<evidence type="ECO:0000313" key="15">
    <source>
        <dbReference type="EMBL" id="PWW83184.1"/>
    </source>
</evidence>
<evidence type="ECO:0000256" key="1">
    <source>
        <dbReference type="ARBA" id="ARBA00004777"/>
    </source>
</evidence>
<keyword evidence="7 12" id="KW-0521">NADP</keyword>
<proteinExistence type="inferred from homology"/>
<dbReference type="HAMAP" id="MF_01576">
    <property type="entry name" value="THF_DHG_CYH"/>
    <property type="match status" value="1"/>
</dbReference>
<dbReference type="EC" id="1.5.1.5" evidence="12"/>
<keyword evidence="8 12" id="KW-0560">Oxidoreductase</keyword>
<comment type="caution">
    <text evidence="15">The sequence shown here is derived from an EMBL/GenBank/DDBJ whole genome shotgun (WGS) entry which is preliminary data.</text>
</comment>
<evidence type="ECO:0000256" key="7">
    <source>
        <dbReference type="ARBA" id="ARBA00022857"/>
    </source>
</evidence>
<dbReference type="GO" id="GO:0035999">
    <property type="term" value="P:tetrahydrofolate interconversion"/>
    <property type="evidence" value="ECO:0007669"/>
    <property type="project" value="UniProtKB-UniRule"/>
</dbReference>
<dbReference type="GO" id="GO:0004477">
    <property type="term" value="F:methenyltetrahydrofolate cyclohydrolase activity"/>
    <property type="evidence" value="ECO:0007669"/>
    <property type="project" value="UniProtKB-UniRule"/>
</dbReference>
<comment type="subunit">
    <text evidence="2 12">Homodimer.</text>
</comment>
<dbReference type="CDD" id="cd01080">
    <property type="entry name" value="NAD_bind_m-THF_DH_Cyclohyd"/>
    <property type="match status" value="1"/>
</dbReference>
<dbReference type="EC" id="3.5.4.9" evidence="12"/>
<comment type="catalytic activity">
    <reaction evidence="12">
        <text>(6R)-5,10-methylene-5,6,7,8-tetrahydrofolate + NADP(+) = (6R)-5,10-methenyltetrahydrofolate + NADPH</text>
        <dbReference type="Rhea" id="RHEA:22812"/>
        <dbReference type="ChEBI" id="CHEBI:15636"/>
        <dbReference type="ChEBI" id="CHEBI:57455"/>
        <dbReference type="ChEBI" id="CHEBI:57783"/>
        <dbReference type="ChEBI" id="CHEBI:58349"/>
        <dbReference type="EC" id="1.5.1.5"/>
    </reaction>
</comment>
<evidence type="ECO:0000256" key="9">
    <source>
        <dbReference type="ARBA" id="ARBA00023102"/>
    </source>
</evidence>
<dbReference type="InterPro" id="IPR020631">
    <property type="entry name" value="THF_DH/CycHdrlase_NAD-bd_dom"/>
</dbReference>
<dbReference type="PANTHER" id="PTHR48099">
    <property type="entry name" value="C-1-TETRAHYDROFOLATE SYNTHASE, CYTOPLASMIC-RELATED"/>
    <property type="match status" value="1"/>
</dbReference>
<dbReference type="OrthoDB" id="9803580at2"/>